<gene>
    <name evidence="1" type="ORF">ONZ43_g5917</name>
</gene>
<evidence type="ECO:0000313" key="1">
    <source>
        <dbReference type="EMBL" id="KAJ8110265.1"/>
    </source>
</evidence>
<protein>
    <submittedName>
        <fullName evidence="1">Uncharacterized protein</fullName>
    </submittedName>
</protein>
<keyword evidence="2" id="KW-1185">Reference proteome</keyword>
<reference evidence="1" key="1">
    <citation type="submission" date="2022-11" db="EMBL/GenBank/DDBJ databases">
        <title>Genome Sequence of Nemania bipapillata.</title>
        <authorList>
            <person name="Buettner E."/>
        </authorList>
    </citation>
    <scope>NUCLEOTIDE SEQUENCE</scope>
    <source>
        <strain evidence="1">CP14</strain>
    </source>
</reference>
<dbReference type="EMBL" id="JAPESX010001955">
    <property type="protein sequence ID" value="KAJ8110265.1"/>
    <property type="molecule type" value="Genomic_DNA"/>
</dbReference>
<sequence length="198" mass="21636">MSANDNANNGKDSNGSRVSTHDSNHDSKPADATITAKTKARGLELLAYSQRQLDRIVNPTTRQNAVDSTIAFASRRPMLSLFVAVQLVLALLPLLLFGTFVLSTVVLATLTAIVFVLFWMGVALLFLVPTLFFTSGLAVLLWLWAVSTYVTTRALYNRLPASVRARASADKQVIFPREGGHDFDLDSAIHAEAAEMRE</sequence>
<organism evidence="1 2">
    <name type="scientific">Nemania bipapillata</name>
    <dbReference type="NCBI Taxonomy" id="110536"/>
    <lineage>
        <taxon>Eukaryota</taxon>
        <taxon>Fungi</taxon>
        <taxon>Dikarya</taxon>
        <taxon>Ascomycota</taxon>
        <taxon>Pezizomycotina</taxon>
        <taxon>Sordariomycetes</taxon>
        <taxon>Xylariomycetidae</taxon>
        <taxon>Xylariales</taxon>
        <taxon>Xylariaceae</taxon>
        <taxon>Nemania</taxon>
    </lineage>
</organism>
<proteinExistence type="predicted"/>
<comment type="caution">
    <text evidence="1">The sequence shown here is derived from an EMBL/GenBank/DDBJ whole genome shotgun (WGS) entry which is preliminary data.</text>
</comment>
<evidence type="ECO:0000313" key="2">
    <source>
        <dbReference type="Proteomes" id="UP001153334"/>
    </source>
</evidence>
<name>A0ACC2I530_9PEZI</name>
<accession>A0ACC2I530</accession>
<dbReference type="Proteomes" id="UP001153334">
    <property type="component" value="Unassembled WGS sequence"/>
</dbReference>